<evidence type="ECO:0000256" key="1">
    <source>
        <dbReference type="SAM" id="Phobius"/>
    </source>
</evidence>
<evidence type="ECO:0000313" key="3">
    <source>
        <dbReference type="Proteomes" id="UP000192445"/>
    </source>
</evidence>
<feature type="transmembrane region" description="Helical" evidence="1">
    <location>
        <begin position="83"/>
        <end position="116"/>
    </location>
</feature>
<gene>
    <name evidence="2" type="ORF">B1H20_28720</name>
</gene>
<proteinExistence type="predicted"/>
<protein>
    <recommendedName>
        <fullName evidence="4">DUF4190 domain-containing protein</fullName>
    </recommendedName>
</protein>
<organism evidence="2 3">
    <name type="scientific">Streptomyces violaceoruber</name>
    <dbReference type="NCBI Taxonomy" id="1935"/>
    <lineage>
        <taxon>Bacteria</taxon>
        <taxon>Bacillati</taxon>
        <taxon>Actinomycetota</taxon>
        <taxon>Actinomycetes</taxon>
        <taxon>Kitasatosporales</taxon>
        <taxon>Streptomycetaceae</taxon>
        <taxon>Streptomyces</taxon>
        <taxon>Streptomyces violaceoruber group</taxon>
    </lineage>
</organism>
<feature type="transmembrane region" description="Helical" evidence="1">
    <location>
        <begin position="23"/>
        <end position="45"/>
    </location>
</feature>
<feature type="transmembrane region" description="Helical" evidence="1">
    <location>
        <begin position="51"/>
        <end position="71"/>
    </location>
</feature>
<dbReference type="KEGG" id="svu:B1H20_28720"/>
<keyword evidence="1" id="KW-0472">Membrane</keyword>
<evidence type="ECO:0000313" key="2">
    <source>
        <dbReference type="EMBL" id="ARF64944.1"/>
    </source>
</evidence>
<sequence>MAGNVQQAAAVPGNRARNTPARVAAWSAALGVGLIAAIVLTPMFWLMYGGFYTAALFLCGLVAVPAGHAGRRRGKKLGGRDRGLALLALLTGWLLMLGALVLVLAYAGLVAGLGVLVDSAN</sequence>
<dbReference type="RefSeq" id="WP_030187406.1">
    <property type="nucleotide sequence ID" value="NZ_CP020570.1"/>
</dbReference>
<dbReference type="OrthoDB" id="4337984at2"/>
<dbReference type="EMBL" id="CP020570">
    <property type="protein sequence ID" value="ARF64944.1"/>
    <property type="molecule type" value="Genomic_DNA"/>
</dbReference>
<dbReference type="AlphaFoldDB" id="A0A1V0UI94"/>
<name>A0A1V0UI94_STRVN</name>
<keyword evidence="1" id="KW-0812">Transmembrane</keyword>
<dbReference type="Proteomes" id="UP000192445">
    <property type="component" value="Chromosome"/>
</dbReference>
<reference evidence="2 3" key="1">
    <citation type="submission" date="2017-03" db="EMBL/GenBank/DDBJ databases">
        <title>Complete Genome Sequence of a natural compounds producer, Streptomyces violaceus S21.</title>
        <authorList>
            <person name="Zhong C."/>
            <person name="Zhao Z."/>
            <person name="Fu J."/>
            <person name="Zong G."/>
            <person name="Qin R."/>
            <person name="Cao G."/>
        </authorList>
    </citation>
    <scope>NUCLEOTIDE SEQUENCE [LARGE SCALE GENOMIC DNA]</scope>
    <source>
        <strain evidence="2 3">S21</strain>
    </source>
</reference>
<keyword evidence="1" id="KW-1133">Transmembrane helix</keyword>
<evidence type="ECO:0008006" key="4">
    <source>
        <dbReference type="Google" id="ProtNLM"/>
    </source>
</evidence>
<accession>A0A1V0UI94</accession>